<comment type="caution">
    <text evidence="10">The sequence shown here is derived from an EMBL/GenBank/DDBJ whole genome shotgun (WGS) entry which is preliminary data.</text>
</comment>
<dbReference type="PANTHER" id="PTHR43409:SF7">
    <property type="entry name" value="BLL1977 PROTEIN"/>
    <property type="match status" value="1"/>
</dbReference>
<dbReference type="SFLD" id="SFLDG01082">
    <property type="entry name" value="B12-binding_domain_containing"/>
    <property type="match status" value="1"/>
</dbReference>
<evidence type="ECO:0000259" key="8">
    <source>
        <dbReference type="PROSITE" id="PS51332"/>
    </source>
</evidence>
<keyword evidence="5" id="KW-0479">Metal-binding</keyword>
<keyword evidence="6" id="KW-0408">Iron</keyword>
<dbReference type="Proteomes" id="UP000319619">
    <property type="component" value="Unassembled WGS sequence"/>
</dbReference>
<evidence type="ECO:0000313" key="10">
    <source>
        <dbReference type="EMBL" id="TKJ41600.1"/>
    </source>
</evidence>
<dbReference type="AlphaFoldDB" id="A0A532V307"/>
<dbReference type="InterPro" id="IPR051198">
    <property type="entry name" value="BchE-like"/>
</dbReference>
<evidence type="ECO:0000256" key="5">
    <source>
        <dbReference type="ARBA" id="ARBA00022723"/>
    </source>
</evidence>
<gene>
    <name evidence="10" type="ORF">CEE37_03275</name>
</gene>
<dbReference type="CDD" id="cd01335">
    <property type="entry name" value="Radical_SAM"/>
    <property type="match status" value="1"/>
</dbReference>
<dbReference type="Gene3D" id="3.80.30.20">
    <property type="entry name" value="tm_1862 like domain"/>
    <property type="match status" value="1"/>
</dbReference>
<dbReference type="InterPro" id="IPR006158">
    <property type="entry name" value="Cobalamin-bd"/>
</dbReference>
<keyword evidence="4" id="KW-0949">S-adenosyl-L-methionine</keyword>
<evidence type="ECO:0000256" key="6">
    <source>
        <dbReference type="ARBA" id="ARBA00023004"/>
    </source>
</evidence>
<protein>
    <submittedName>
        <fullName evidence="10">Uncharacterized protein</fullName>
    </submittedName>
</protein>
<evidence type="ECO:0000256" key="4">
    <source>
        <dbReference type="ARBA" id="ARBA00022691"/>
    </source>
</evidence>
<dbReference type="GO" id="GO:0046872">
    <property type="term" value="F:metal ion binding"/>
    <property type="evidence" value="ECO:0007669"/>
    <property type="project" value="UniProtKB-KW"/>
</dbReference>
<keyword evidence="7" id="KW-0411">Iron-sulfur</keyword>
<dbReference type="SMART" id="SM00729">
    <property type="entry name" value="Elp3"/>
    <property type="match status" value="1"/>
</dbReference>
<dbReference type="Pfam" id="PF04055">
    <property type="entry name" value="Radical_SAM"/>
    <property type="match status" value="1"/>
</dbReference>
<keyword evidence="3" id="KW-0808">Transferase</keyword>
<dbReference type="CDD" id="cd02068">
    <property type="entry name" value="radical_SAM_B12_BD"/>
    <property type="match status" value="1"/>
</dbReference>
<feature type="domain" description="B12-binding" evidence="8">
    <location>
        <begin position="1"/>
        <end position="127"/>
    </location>
</feature>
<dbReference type="InterPro" id="IPR006638">
    <property type="entry name" value="Elp3/MiaA/NifB-like_rSAM"/>
</dbReference>
<dbReference type="PANTHER" id="PTHR43409">
    <property type="entry name" value="ANAEROBIC MAGNESIUM-PROTOPORPHYRIN IX MONOMETHYL ESTER CYCLASE-RELATED"/>
    <property type="match status" value="1"/>
</dbReference>
<dbReference type="EMBL" id="NJBN01000002">
    <property type="protein sequence ID" value="TKJ41600.1"/>
    <property type="molecule type" value="Genomic_DNA"/>
</dbReference>
<dbReference type="InterPro" id="IPR058240">
    <property type="entry name" value="rSAM_sf"/>
</dbReference>
<feature type="domain" description="Radical SAM core" evidence="9">
    <location>
        <begin position="169"/>
        <end position="390"/>
    </location>
</feature>
<reference evidence="10 11" key="1">
    <citation type="submission" date="2017-06" db="EMBL/GenBank/DDBJ databases">
        <title>Novel microbial phyla capable of carbon fixation and sulfur reduction in deep-sea sediments.</title>
        <authorList>
            <person name="Huang J."/>
            <person name="Baker B."/>
            <person name="Wang Y."/>
        </authorList>
    </citation>
    <scope>NUCLEOTIDE SEQUENCE [LARGE SCALE GENOMIC DNA]</scope>
    <source>
        <strain evidence="10">B3_LCP</strain>
    </source>
</reference>
<dbReference type="SFLD" id="SFLDG01123">
    <property type="entry name" value="methyltransferase_(Class_B)"/>
    <property type="match status" value="1"/>
</dbReference>
<dbReference type="InterPro" id="IPR007197">
    <property type="entry name" value="rSAM"/>
</dbReference>
<dbReference type="Pfam" id="PF02310">
    <property type="entry name" value="B12-binding"/>
    <property type="match status" value="1"/>
</dbReference>
<dbReference type="PROSITE" id="PS51332">
    <property type="entry name" value="B12_BINDING"/>
    <property type="match status" value="1"/>
</dbReference>
<dbReference type="PROSITE" id="PS51918">
    <property type="entry name" value="RADICAL_SAM"/>
    <property type="match status" value="1"/>
</dbReference>
<dbReference type="SFLD" id="SFLDS00029">
    <property type="entry name" value="Radical_SAM"/>
    <property type="match status" value="1"/>
</dbReference>
<keyword evidence="2" id="KW-0489">Methyltransferase</keyword>
<comment type="cofactor">
    <cofactor evidence="1">
        <name>[4Fe-4S] cluster</name>
        <dbReference type="ChEBI" id="CHEBI:49883"/>
    </cofactor>
</comment>
<organism evidence="10 11">
    <name type="scientific">candidate division LCP-89 bacterium B3_LCP</name>
    <dbReference type="NCBI Taxonomy" id="2012998"/>
    <lineage>
        <taxon>Bacteria</taxon>
        <taxon>Pseudomonadati</taxon>
        <taxon>Bacteria division LCP-89</taxon>
    </lineage>
</organism>
<dbReference type="InterPro" id="IPR034466">
    <property type="entry name" value="Methyltransferase_Class_B"/>
</dbReference>
<dbReference type="GO" id="GO:0031419">
    <property type="term" value="F:cobalamin binding"/>
    <property type="evidence" value="ECO:0007669"/>
    <property type="project" value="InterPro"/>
</dbReference>
<evidence type="ECO:0000256" key="3">
    <source>
        <dbReference type="ARBA" id="ARBA00022679"/>
    </source>
</evidence>
<name>A0A532V307_UNCL8</name>
<evidence type="ECO:0000256" key="7">
    <source>
        <dbReference type="ARBA" id="ARBA00023014"/>
    </source>
</evidence>
<dbReference type="Gene3D" id="3.40.50.280">
    <property type="entry name" value="Cobalamin-binding domain"/>
    <property type="match status" value="1"/>
</dbReference>
<evidence type="ECO:0000259" key="9">
    <source>
        <dbReference type="PROSITE" id="PS51918"/>
    </source>
</evidence>
<sequence length="487" mass="55767">MARIALLQNLLTENLGLMHLSSYLQSKGHESRIFIDVQGTNAFADVETYKPQILGFSCTTGMHHWALEFSRAYKSSHPDATVIFGGPHPTFYPQIISEPQVDYVCVGEGEEAVVELANALDGGDDTTNIANIWTMIDGEVIQNSVRPLIMDLDSLPFPDRSYYERYPATARETSKNFISGRGCAYKCNFCANHTLMKLYHGKGKWVRFRSKENVIEEIKQVKKRYPIRFIGFSDDILIVNRKWLYPFLDLYRQEIGLPFLSTVRANLVDEELVRALKEAGCISCVFGVESGVEKIRQDVLAKGVTDEHIYESARLFKKYKVHFGTYNMVGLPGESLEDAFQTVKINAKIRPDFPWCSVLQPYPGTEIRERIEKDLGRKLPVDEIGGSYFTSSLVQDREMRQKENLQKFFHLAVRYPFLQPLIRQLIKLPPNPLFQLVFQSCYALQLMKRSKINFLTLLRYAITSRQLFNKKRESSVSPVRDEPSPAS</sequence>
<evidence type="ECO:0000256" key="2">
    <source>
        <dbReference type="ARBA" id="ARBA00022603"/>
    </source>
</evidence>
<dbReference type="GO" id="GO:0051539">
    <property type="term" value="F:4 iron, 4 sulfur cluster binding"/>
    <property type="evidence" value="ECO:0007669"/>
    <property type="project" value="UniProtKB-KW"/>
</dbReference>
<dbReference type="InterPro" id="IPR023404">
    <property type="entry name" value="rSAM_horseshoe"/>
</dbReference>
<dbReference type="GO" id="GO:0003824">
    <property type="term" value="F:catalytic activity"/>
    <property type="evidence" value="ECO:0007669"/>
    <property type="project" value="InterPro"/>
</dbReference>
<dbReference type="SUPFAM" id="SSF102114">
    <property type="entry name" value="Radical SAM enzymes"/>
    <property type="match status" value="1"/>
</dbReference>
<evidence type="ECO:0000256" key="1">
    <source>
        <dbReference type="ARBA" id="ARBA00001966"/>
    </source>
</evidence>
<proteinExistence type="predicted"/>
<accession>A0A532V307</accession>
<evidence type="ECO:0000313" key="11">
    <source>
        <dbReference type="Proteomes" id="UP000319619"/>
    </source>
</evidence>